<dbReference type="Gene3D" id="3.30.2130.10">
    <property type="entry name" value="VC0802-like"/>
    <property type="match status" value="1"/>
</dbReference>
<dbReference type="CDD" id="cd04882">
    <property type="entry name" value="ACT_Bt0572_2"/>
    <property type="match status" value="1"/>
</dbReference>
<dbReference type="PANTHER" id="PTHR40099:SF1">
    <property type="entry name" value="ACETOLACTATE SYNTHASE, SMALL SUBUNIT"/>
    <property type="match status" value="1"/>
</dbReference>
<gene>
    <name evidence="2" type="ORF">H9736_06590</name>
</gene>
<dbReference type="InterPro" id="IPR045739">
    <property type="entry name" value="ACT_dom_pair"/>
</dbReference>
<comment type="caution">
    <text evidence="2">The sequence shown here is derived from an EMBL/GenBank/DDBJ whole genome shotgun (WGS) entry which is preliminary data.</text>
</comment>
<name>A0A9D1WRL1_9FIRM</name>
<dbReference type="InterPro" id="IPR045865">
    <property type="entry name" value="ACT-like_dom_sf"/>
</dbReference>
<dbReference type="PANTHER" id="PTHR40099">
    <property type="entry name" value="ACETOLACTATE SYNTHASE, SMALL SUBUNIT"/>
    <property type="match status" value="1"/>
</dbReference>
<organism evidence="2 3">
    <name type="scientific">Candidatus Anaerotruncus excrementipullorum</name>
    <dbReference type="NCBI Taxonomy" id="2838465"/>
    <lineage>
        <taxon>Bacteria</taxon>
        <taxon>Bacillati</taxon>
        <taxon>Bacillota</taxon>
        <taxon>Clostridia</taxon>
        <taxon>Eubacteriales</taxon>
        <taxon>Oscillospiraceae</taxon>
        <taxon>Anaerotruncus</taxon>
    </lineage>
</organism>
<dbReference type="PROSITE" id="PS51671">
    <property type="entry name" value="ACT"/>
    <property type="match status" value="1"/>
</dbReference>
<dbReference type="CDD" id="cd04908">
    <property type="entry name" value="ACT_Bt0572_1"/>
    <property type="match status" value="1"/>
</dbReference>
<reference evidence="2" key="1">
    <citation type="journal article" date="2021" name="PeerJ">
        <title>Extensive microbial diversity within the chicken gut microbiome revealed by metagenomics and culture.</title>
        <authorList>
            <person name="Gilroy R."/>
            <person name="Ravi A."/>
            <person name="Getino M."/>
            <person name="Pursley I."/>
            <person name="Horton D.L."/>
            <person name="Alikhan N.F."/>
            <person name="Baker D."/>
            <person name="Gharbi K."/>
            <person name="Hall N."/>
            <person name="Watson M."/>
            <person name="Adriaenssens E.M."/>
            <person name="Foster-Nyarko E."/>
            <person name="Jarju S."/>
            <person name="Secka A."/>
            <person name="Antonio M."/>
            <person name="Oren A."/>
            <person name="Chaudhuri R.R."/>
            <person name="La Ragione R."/>
            <person name="Hildebrand F."/>
            <person name="Pallen M.J."/>
        </authorList>
    </citation>
    <scope>NUCLEOTIDE SEQUENCE</scope>
    <source>
        <strain evidence="2">CHK188-5543</strain>
    </source>
</reference>
<evidence type="ECO:0000313" key="2">
    <source>
        <dbReference type="EMBL" id="HIX65903.1"/>
    </source>
</evidence>
<dbReference type="InterPro" id="IPR002912">
    <property type="entry name" value="ACT_dom"/>
</dbReference>
<reference evidence="2" key="2">
    <citation type="submission" date="2021-04" db="EMBL/GenBank/DDBJ databases">
        <authorList>
            <person name="Gilroy R."/>
        </authorList>
    </citation>
    <scope>NUCLEOTIDE SEQUENCE</scope>
    <source>
        <strain evidence="2">CHK188-5543</strain>
    </source>
</reference>
<feature type="domain" description="ACT" evidence="1">
    <location>
        <begin position="5"/>
        <end position="79"/>
    </location>
</feature>
<dbReference type="Pfam" id="PF19571">
    <property type="entry name" value="ACT_8"/>
    <property type="match status" value="1"/>
</dbReference>
<protein>
    <submittedName>
        <fullName evidence="2">ACT domain-containing protein</fullName>
    </submittedName>
</protein>
<dbReference type="SUPFAM" id="SSF55021">
    <property type="entry name" value="ACT-like"/>
    <property type="match status" value="2"/>
</dbReference>
<dbReference type="EMBL" id="DXES01000145">
    <property type="protein sequence ID" value="HIX65903.1"/>
    <property type="molecule type" value="Genomic_DNA"/>
</dbReference>
<sequence>MVLSQLSVFVENQPGRLWEITNTLAGHGIDIRALSIADTTDFGILRLIVSRPAQAEQVLREQGFTVSQTQVLGIGIQDQPGGLSSALLVLKEAGIEVEYMYAFVSKADETAFVILRVEPITRAAEILLRNGFELLQDQNIY</sequence>
<proteinExistence type="predicted"/>
<dbReference type="AlphaFoldDB" id="A0A9D1WRL1"/>
<accession>A0A9D1WRL1</accession>
<dbReference type="Proteomes" id="UP000886800">
    <property type="component" value="Unassembled WGS sequence"/>
</dbReference>
<evidence type="ECO:0000313" key="3">
    <source>
        <dbReference type="Proteomes" id="UP000886800"/>
    </source>
</evidence>
<evidence type="ECO:0000259" key="1">
    <source>
        <dbReference type="PROSITE" id="PS51671"/>
    </source>
</evidence>